<dbReference type="RefSeq" id="WP_078758202.1">
    <property type="nucleotide sequence ID" value="NZ_FUXP01000005.1"/>
</dbReference>
<reference evidence="11 12" key="1">
    <citation type="submission" date="2017-02" db="EMBL/GenBank/DDBJ databases">
        <authorList>
            <person name="Peterson S.W."/>
        </authorList>
    </citation>
    <scope>NUCLEOTIDE SEQUENCE [LARGE SCALE GENOMIC DNA]</scope>
    <source>
        <strain evidence="11 12">DSM 21749</strain>
    </source>
</reference>
<dbReference type="Gene3D" id="1.10.287.470">
    <property type="entry name" value="Helix hairpin bin"/>
    <property type="match status" value="1"/>
</dbReference>
<keyword evidence="3" id="KW-0813">Transport</keyword>
<dbReference type="InterPro" id="IPR058792">
    <property type="entry name" value="Beta-barrel_RND_2"/>
</dbReference>
<protein>
    <submittedName>
        <fullName evidence="11">Membrane fusion protein, multidrug efflux system</fullName>
    </submittedName>
</protein>
<feature type="domain" description="Multidrug resistance protein MdtA-like alpha-helical hairpin" evidence="7">
    <location>
        <begin position="106"/>
        <end position="166"/>
    </location>
</feature>
<evidence type="ECO:0000256" key="6">
    <source>
        <dbReference type="SAM" id="SignalP"/>
    </source>
</evidence>
<evidence type="ECO:0000256" key="4">
    <source>
        <dbReference type="SAM" id="Coils"/>
    </source>
</evidence>
<dbReference type="Pfam" id="PF25967">
    <property type="entry name" value="RND-MFP_C"/>
    <property type="match status" value="1"/>
</dbReference>
<proteinExistence type="inferred from homology"/>
<dbReference type="Proteomes" id="UP000190061">
    <property type="component" value="Unassembled WGS sequence"/>
</dbReference>
<evidence type="ECO:0000313" key="12">
    <source>
        <dbReference type="Proteomes" id="UP000190061"/>
    </source>
</evidence>
<dbReference type="EMBL" id="FUXP01000005">
    <property type="protein sequence ID" value="SKA02969.1"/>
    <property type="molecule type" value="Genomic_DNA"/>
</dbReference>
<gene>
    <name evidence="11" type="ORF">SAMN02745674_01611</name>
</gene>
<evidence type="ECO:0000256" key="3">
    <source>
        <dbReference type="ARBA" id="ARBA00022448"/>
    </source>
</evidence>
<evidence type="ECO:0000313" key="11">
    <source>
        <dbReference type="EMBL" id="SKA02969.1"/>
    </source>
</evidence>
<feature type="coiled-coil region" evidence="4">
    <location>
        <begin position="97"/>
        <end position="124"/>
    </location>
</feature>
<evidence type="ECO:0000259" key="10">
    <source>
        <dbReference type="Pfam" id="PF25967"/>
    </source>
</evidence>
<dbReference type="PROSITE" id="PS51257">
    <property type="entry name" value="PROKAR_LIPOPROTEIN"/>
    <property type="match status" value="1"/>
</dbReference>
<dbReference type="InterPro" id="IPR058624">
    <property type="entry name" value="MdtA-like_HH"/>
</dbReference>
<evidence type="ECO:0000256" key="2">
    <source>
        <dbReference type="ARBA" id="ARBA00009477"/>
    </source>
</evidence>
<dbReference type="OrthoDB" id="9806939at2"/>
<dbReference type="Pfam" id="PF25876">
    <property type="entry name" value="HH_MFP_RND"/>
    <property type="match status" value="1"/>
</dbReference>
<dbReference type="InterPro" id="IPR058627">
    <property type="entry name" value="MdtA-like_C"/>
</dbReference>
<keyword evidence="6" id="KW-0732">Signal</keyword>
<dbReference type="Pfam" id="PF25917">
    <property type="entry name" value="BSH_RND"/>
    <property type="match status" value="1"/>
</dbReference>
<feature type="region of interest" description="Disordered" evidence="5">
    <location>
        <begin position="36"/>
        <end position="56"/>
    </location>
</feature>
<feature type="domain" description="Multidrug resistance protein MdtA-like C-terminal permuted SH3" evidence="10">
    <location>
        <begin position="293"/>
        <end position="349"/>
    </location>
</feature>
<dbReference type="NCBIfam" id="TIGR01730">
    <property type="entry name" value="RND_mfp"/>
    <property type="match status" value="1"/>
</dbReference>
<dbReference type="Pfam" id="PF25954">
    <property type="entry name" value="Beta-barrel_RND_2"/>
    <property type="match status" value="1"/>
</dbReference>
<feature type="signal peptide" evidence="6">
    <location>
        <begin position="1"/>
        <end position="36"/>
    </location>
</feature>
<evidence type="ECO:0000259" key="7">
    <source>
        <dbReference type="Pfam" id="PF25876"/>
    </source>
</evidence>
<evidence type="ECO:0000256" key="5">
    <source>
        <dbReference type="SAM" id="MobiDB-lite"/>
    </source>
</evidence>
<comment type="subcellular location">
    <subcellularLocation>
        <location evidence="1">Cell envelope</location>
    </subcellularLocation>
</comment>
<feature type="domain" description="Multidrug resistance protein MdtA-like barrel-sandwich hybrid" evidence="8">
    <location>
        <begin position="66"/>
        <end position="201"/>
    </location>
</feature>
<dbReference type="Gene3D" id="2.40.420.20">
    <property type="match status" value="1"/>
</dbReference>
<keyword evidence="4" id="KW-0175">Coiled coil</keyword>
<name>A0A1T4QGX1_9GAMM</name>
<dbReference type="SUPFAM" id="SSF111369">
    <property type="entry name" value="HlyD-like secretion proteins"/>
    <property type="match status" value="1"/>
</dbReference>
<evidence type="ECO:0000259" key="8">
    <source>
        <dbReference type="Pfam" id="PF25917"/>
    </source>
</evidence>
<feature type="chain" id="PRO_5012730183" evidence="6">
    <location>
        <begin position="37"/>
        <end position="371"/>
    </location>
</feature>
<accession>A0A1T4QGX1</accession>
<comment type="similarity">
    <text evidence="2">Belongs to the membrane fusion protein (MFP) (TC 8.A.1) family.</text>
</comment>
<keyword evidence="12" id="KW-1185">Reference proteome</keyword>
<dbReference type="GO" id="GO:0015562">
    <property type="term" value="F:efflux transmembrane transporter activity"/>
    <property type="evidence" value="ECO:0007669"/>
    <property type="project" value="TreeGrafter"/>
</dbReference>
<dbReference type="GO" id="GO:1990281">
    <property type="term" value="C:efflux pump complex"/>
    <property type="evidence" value="ECO:0007669"/>
    <property type="project" value="TreeGrafter"/>
</dbReference>
<organism evidence="11 12">
    <name type="scientific">Lysobacter spongiicola DSM 21749</name>
    <dbReference type="NCBI Taxonomy" id="1122188"/>
    <lineage>
        <taxon>Bacteria</taxon>
        <taxon>Pseudomonadati</taxon>
        <taxon>Pseudomonadota</taxon>
        <taxon>Gammaproteobacteria</taxon>
        <taxon>Lysobacterales</taxon>
        <taxon>Lysobacteraceae</taxon>
        <taxon>Novilysobacter</taxon>
    </lineage>
</organism>
<feature type="domain" description="CusB-like beta-barrel" evidence="9">
    <location>
        <begin position="211"/>
        <end position="282"/>
    </location>
</feature>
<dbReference type="Gene3D" id="2.40.30.170">
    <property type="match status" value="1"/>
</dbReference>
<dbReference type="Gene3D" id="2.40.50.100">
    <property type="match status" value="1"/>
</dbReference>
<evidence type="ECO:0000259" key="9">
    <source>
        <dbReference type="Pfam" id="PF25954"/>
    </source>
</evidence>
<dbReference type="InterPro" id="IPR058625">
    <property type="entry name" value="MdtA-like_BSH"/>
</dbReference>
<evidence type="ECO:0000256" key="1">
    <source>
        <dbReference type="ARBA" id="ARBA00004196"/>
    </source>
</evidence>
<dbReference type="STRING" id="1122188.SAMN02745674_01611"/>
<dbReference type="PANTHER" id="PTHR30469:SF15">
    <property type="entry name" value="HLYD FAMILY OF SECRETION PROTEINS"/>
    <property type="match status" value="1"/>
</dbReference>
<sequence length="371" mass="38557">MRITGSGRSYAPTIAIALLLAAALAGCSSEPQDAQAARPVLVTQPREAGEASRSFAGDIRAREESTLSFQVGGQLVQRHVDAGDHVQRGQVLATLDADDLDARARAARAELAAAQAELGRARADQVRYSALADQQLVSRSAMDAQDAAATAAQGRVDAARAQLEVAGNQASRSQLRAPVDGVVAARHAEAGQVVSAGQPVFTLAADGAREVVFAIPEGEVGGIQPGLAVEVEAWAEPGARWPAVVREVSPLADPASRTFQARAEVEAPADALELGQSARVFVDRDSAGGGMSVPLAALQEQGDGGFAVFVLDPEQSTLRLQPVEVGRFGSERVPVSAGLERGDWVVAAGGHLLREGQQVVGVDRQNRPVLD</sequence>
<dbReference type="InterPro" id="IPR006143">
    <property type="entry name" value="RND_pump_MFP"/>
</dbReference>
<dbReference type="PANTHER" id="PTHR30469">
    <property type="entry name" value="MULTIDRUG RESISTANCE PROTEIN MDTA"/>
    <property type="match status" value="1"/>
</dbReference>
<dbReference type="AlphaFoldDB" id="A0A1T4QGX1"/>